<name>X1KT08_9ZZZZ</name>
<keyword evidence="2" id="KW-0479">Metal-binding</keyword>
<evidence type="ECO:0000256" key="3">
    <source>
        <dbReference type="ARBA" id="ARBA00023004"/>
    </source>
</evidence>
<organism evidence="6">
    <name type="scientific">marine sediment metagenome</name>
    <dbReference type="NCBI Taxonomy" id="412755"/>
    <lineage>
        <taxon>unclassified sequences</taxon>
        <taxon>metagenomes</taxon>
        <taxon>ecological metagenomes</taxon>
    </lineage>
</organism>
<evidence type="ECO:0000259" key="5">
    <source>
        <dbReference type="PROSITE" id="PS51918"/>
    </source>
</evidence>
<dbReference type="InterPro" id="IPR013785">
    <property type="entry name" value="Aldolase_TIM"/>
</dbReference>
<dbReference type="GO" id="GO:0051536">
    <property type="term" value="F:iron-sulfur cluster binding"/>
    <property type="evidence" value="ECO:0007669"/>
    <property type="project" value="UniProtKB-KW"/>
</dbReference>
<keyword evidence="3" id="KW-0408">Iron</keyword>
<evidence type="ECO:0000256" key="1">
    <source>
        <dbReference type="ARBA" id="ARBA00022691"/>
    </source>
</evidence>
<sequence>MEQIRGILEYTQEINYPMRVRVAGNSGGEPTLRDDLPEIIRMEKELGYEYILVLTNGIRIAEDIDYFKKICGPNVFIYLQFDGVTPEPYIKARGRDLWPIKQKVIENARKIGTNKVVCVPTLAKGINDHQVGDIIRYVADNSDVIRFIVFQPVTFAGRIDKTKLKEMRITTSDVMRLCEEQTDGQIAKSDFFSLPMNQTLARIMTKGRIRHDLRVHPHCGVITVINKRKDKLFPETRFIRNEELYDQTRRVFDLNQSTVKLAWTVVTSVIKYVHPKLWLKVAPVVFALSWSMMRPVTENRLWKNWFVVSVMHFMDAYNFDLDRVQGCGLHYGVIDKESKGRLIPWCTMNT</sequence>
<reference evidence="6" key="1">
    <citation type="journal article" date="2014" name="Front. Microbiol.">
        <title>High frequency of phylogenetically diverse reductive dehalogenase-homologous genes in deep subseafloor sedimentary metagenomes.</title>
        <authorList>
            <person name="Kawai M."/>
            <person name="Futagami T."/>
            <person name="Toyoda A."/>
            <person name="Takaki Y."/>
            <person name="Nishi S."/>
            <person name="Hori S."/>
            <person name="Arai W."/>
            <person name="Tsubouchi T."/>
            <person name="Morono Y."/>
            <person name="Uchiyama I."/>
            <person name="Ito T."/>
            <person name="Fujiyama A."/>
            <person name="Inagaki F."/>
            <person name="Takami H."/>
        </authorList>
    </citation>
    <scope>NUCLEOTIDE SEQUENCE</scope>
    <source>
        <strain evidence="6">Expedition CK06-06</strain>
    </source>
</reference>
<keyword evidence="4" id="KW-0411">Iron-sulfur</keyword>
<dbReference type="Pfam" id="PF04055">
    <property type="entry name" value="Radical_SAM"/>
    <property type="match status" value="1"/>
</dbReference>
<proteinExistence type="predicted"/>
<keyword evidence="1" id="KW-0949">S-adenosyl-L-methionine</keyword>
<dbReference type="SUPFAM" id="SSF102114">
    <property type="entry name" value="Radical SAM enzymes"/>
    <property type="match status" value="1"/>
</dbReference>
<feature type="non-terminal residue" evidence="6">
    <location>
        <position position="350"/>
    </location>
</feature>
<protein>
    <recommendedName>
        <fullName evidence="5">Radical SAM core domain-containing protein</fullName>
    </recommendedName>
</protein>
<dbReference type="GO" id="GO:0003824">
    <property type="term" value="F:catalytic activity"/>
    <property type="evidence" value="ECO:0007669"/>
    <property type="project" value="InterPro"/>
</dbReference>
<dbReference type="CDD" id="cd01335">
    <property type="entry name" value="Radical_SAM"/>
    <property type="match status" value="1"/>
</dbReference>
<dbReference type="PANTHER" id="PTHR43306:SF1">
    <property type="entry name" value="7,8-DIHYDRO-6-HYDROXYMETHYLPTERIN DIMETHYLTRANSFERASE"/>
    <property type="match status" value="1"/>
</dbReference>
<dbReference type="AlphaFoldDB" id="X1KT08"/>
<dbReference type="InterPro" id="IPR034474">
    <property type="entry name" value="Methyltransferase_Class_D"/>
</dbReference>
<dbReference type="PROSITE" id="PS51918">
    <property type="entry name" value="RADICAL_SAM"/>
    <property type="match status" value="1"/>
</dbReference>
<comment type="caution">
    <text evidence="6">The sequence shown here is derived from an EMBL/GenBank/DDBJ whole genome shotgun (WGS) entry which is preliminary data.</text>
</comment>
<dbReference type="PANTHER" id="PTHR43306">
    <property type="entry name" value="7,8-DIHYDRO-6-HYDROXYMETHYLPTERIN DIMETHYLTRANSFERASE"/>
    <property type="match status" value="1"/>
</dbReference>
<dbReference type="InterPro" id="IPR007197">
    <property type="entry name" value="rSAM"/>
</dbReference>
<evidence type="ECO:0000256" key="4">
    <source>
        <dbReference type="ARBA" id="ARBA00023014"/>
    </source>
</evidence>
<evidence type="ECO:0000313" key="6">
    <source>
        <dbReference type="EMBL" id="GAH93294.1"/>
    </source>
</evidence>
<dbReference type="GO" id="GO:0046872">
    <property type="term" value="F:metal ion binding"/>
    <property type="evidence" value="ECO:0007669"/>
    <property type="project" value="UniProtKB-KW"/>
</dbReference>
<evidence type="ECO:0000256" key="2">
    <source>
        <dbReference type="ARBA" id="ARBA00022723"/>
    </source>
</evidence>
<dbReference type="Gene3D" id="3.20.20.70">
    <property type="entry name" value="Aldolase class I"/>
    <property type="match status" value="1"/>
</dbReference>
<dbReference type="InterPro" id="IPR058240">
    <property type="entry name" value="rSAM_sf"/>
</dbReference>
<dbReference type="EMBL" id="BARV01002544">
    <property type="protein sequence ID" value="GAH93294.1"/>
    <property type="molecule type" value="Genomic_DNA"/>
</dbReference>
<feature type="domain" description="Radical SAM core" evidence="5">
    <location>
        <begin position="1"/>
        <end position="187"/>
    </location>
</feature>
<accession>X1KT08</accession>
<gene>
    <name evidence="6" type="ORF">S06H3_06520</name>
</gene>